<evidence type="ECO:0000313" key="2">
    <source>
        <dbReference type="Proteomes" id="UP000728032"/>
    </source>
</evidence>
<name>A0A7R9R0R2_9ACAR</name>
<dbReference type="AlphaFoldDB" id="A0A7R9R0R2"/>
<sequence length="163" mass="19448">MAFEIRGLNVERVDRNQYVPNAKVLLETLMSDIEGAPHKDFNDLTDYTRFGFPNIKDQDLFMTVNMWCVFTFFLDDFLESQTTKLEYWVSKWEQNITDGHSSGTDFLDIFFNELRAKMNKVLSEKLISMHNYWYMKFVSLHTETEKVKTGDHMYTLDEYDAFR</sequence>
<evidence type="ECO:0000313" key="1">
    <source>
        <dbReference type="EMBL" id="CAD7664353.1"/>
    </source>
</evidence>
<keyword evidence="2" id="KW-1185">Reference proteome</keyword>
<dbReference type="InterPro" id="IPR008949">
    <property type="entry name" value="Isoprenoid_synthase_dom_sf"/>
</dbReference>
<dbReference type="EMBL" id="OC952611">
    <property type="protein sequence ID" value="CAD7664353.1"/>
    <property type="molecule type" value="Genomic_DNA"/>
</dbReference>
<dbReference type="Gene3D" id="1.10.600.10">
    <property type="entry name" value="Farnesyl Diphosphate Synthase"/>
    <property type="match status" value="1"/>
</dbReference>
<dbReference type="SUPFAM" id="SSF48576">
    <property type="entry name" value="Terpenoid synthases"/>
    <property type="match status" value="1"/>
</dbReference>
<feature type="non-terminal residue" evidence="1">
    <location>
        <position position="1"/>
    </location>
</feature>
<reference evidence="1" key="1">
    <citation type="submission" date="2020-11" db="EMBL/GenBank/DDBJ databases">
        <authorList>
            <person name="Tran Van P."/>
        </authorList>
    </citation>
    <scope>NUCLEOTIDE SEQUENCE</scope>
</reference>
<proteinExistence type="predicted"/>
<dbReference type="Proteomes" id="UP000728032">
    <property type="component" value="Unassembled WGS sequence"/>
</dbReference>
<dbReference type="EMBL" id="CAJPVJ010037786">
    <property type="protein sequence ID" value="CAG2181490.1"/>
    <property type="molecule type" value="Genomic_DNA"/>
</dbReference>
<accession>A0A7R9R0R2</accession>
<protein>
    <submittedName>
        <fullName evidence="1">Uncharacterized protein</fullName>
    </submittedName>
</protein>
<gene>
    <name evidence="1" type="ORF">ONB1V03_LOCUS20911</name>
</gene>
<organism evidence="1">
    <name type="scientific">Oppiella nova</name>
    <dbReference type="NCBI Taxonomy" id="334625"/>
    <lineage>
        <taxon>Eukaryota</taxon>
        <taxon>Metazoa</taxon>
        <taxon>Ecdysozoa</taxon>
        <taxon>Arthropoda</taxon>
        <taxon>Chelicerata</taxon>
        <taxon>Arachnida</taxon>
        <taxon>Acari</taxon>
        <taxon>Acariformes</taxon>
        <taxon>Sarcoptiformes</taxon>
        <taxon>Oribatida</taxon>
        <taxon>Brachypylina</taxon>
        <taxon>Oppioidea</taxon>
        <taxon>Oppiidae</taxon>
        <taxon>Oppiella</taxon>
    </lineage>
</organism>